<keyword evidence="2" id="KW-1185">Reference proteome</keyword>
<comment type="caution">
    <text evidence="1">The sequence shown here is derived from an EMBL/GenBank/DDBJ whole genome shotgun (WGS) entry which is preliminary data.</text>
</comment>
<dbReference type="Gene3D" id="3.30.1330.60">
    <property type="entry name" value="OmpA-like domain"/>
    <property type="match status" value="1"/>
</dbReference>
<evidence type="ECO:0008006" key="3">
    <source>
        <dbReference type="Google" id="ProtNLM"/>
    </source>
</evidence>
<gene>
    <name evidence="1" type="ORF">LMG18101_02108</name>
</gene>
<protein>
    <recommendedName>
        <fullName evidence="3">OmpA-like domain-containing protein</fullName>
    </recommendedName>
</protein>
<dbReference type="Proteomes" id="UP001189757">
    <property type="component" value="Unassembled WGS sequence"/>
</dbReference>
<dbReference type="RefSeq" id="WP_316681047.1">
    <property type="nucleotide sequence ID" value="NZ_CATZLL010000005.1"/>
</dbReference>
<proteinExistence type="predicted"/>
<accession>A0ABN9JJ56</accession>
<evidence type="ECO:0000313" key="1">
    <source>
        <dbReference type="EMBL" id="CAJ0814014.1"/>
    </source>
</evidence>
<name>A0ABN9JJ56_9RALS</name>
<evidence type="ECO:0000313" key="2">
    <source>
        <dbReference type="Proteomes" id="UP001189757"/>
    </source>
</evidence>
<sequence length="151" mass="16718">MSLVKNILLIISFFYVTTAALACKPSEHFYAHFPEWADRLEGGEAARLASWAVEMKKYPNHQIFVLVGFKDVGQQTEDLAERRAQWVKSFLVGMGEDSNRIVFGGAEKYHSDPYSGVTPSTLMIEFGPGCPNGCCTADGEPTIKPVEPSNR</sequence>
<organism evidence="1 2">
    <name type="scientific">Ralstonia flaminis</name>
    <dbReference type="NCBI Taxonomy" id="3058597"/>
    <lineage>
        <taxon>Bacteria</taxon>
        <taxon>Pseudomonadati</taxon>
        <taxon>Pseudomonadota</taxon>
        <taxon>Betaproteobacteria</taxon>
        <taxon>Burkholderiales</taxon>
        <taxon>Burkholderiaceae</taxon>
        <taxon>Ralstonia</taxon>
    </lineage>
</organism>
<reference evidence="1 2" key="1">
    <citation type="submission" date="2023-07" db="EMBL/GenBank/DDBJ databases">
        <authorList>
            <person name="Peeters C."/>
        </authorList>
    </citation>
    <scope>NUCLEOTIDE SEQUENCE [LARGE SCALE GENOMIC DNA]</scope>
    <source>
        <strain evidence="1 2">LMG 18101</strain>
    </source>
</reference>
<dbReference type="SUPFAM" id="SSF103088">
    <property type="entry name" value="OmpA-like"/>
    <property type="match status" value="1"/>
</dbReference>
<dbReference type="EMBL" id="CATZLL010000005">
    <property type="protein sequence ID" value="CAJ0814014.1"/>
    <property type="molecule type" value="Genomic_DNA"/>
</dbReference>
<dbReference type="PROSITE" id="PS51257">
    <property type="entry name" value="PROKAR_LIPOPROTEIN"/>
    <property type="match status" value="1"/>
</dbReference>
<dbReference type="InterPro" id="IPR036737">
    <property type="entry name" value="OmpA-like_sf"/>
</dbReference>